<proteinExistence type="predicted"/>
<dbReference type="AlphaFoldDB" id="Q2IF67"/>
<protein>
    <submittedName>
        <fullName evidence="2">Uncharacterized protein</fullName>
    </submittedName>
</protein>
<name>Q2IF67_ANADE</name>
<dbReference type="STRING" id="290397.Adeh_3456"/>
<gene>
    <name evidence="2" type="ordered locus">Adeh_3456</name>
</gene>
<keyword evidence="1" id="KW-0812">Transmembrane</keyword>
<accession>Q2IF67</accession>
<reference evidence="2 3" key="1">
    <citation type="submission" date="2006-01" db="EMBL/GenBank/DDBJ databases">
        <title>Complete sequence of Anaeromyxobacter dehalogenans 2CP-C.</title>
        <authorList>
            <consortium name="US DOE Joint Genome Institute"/>
            <person name="Copeland A."/>
            <person name="Lucas S."/>
            <person name="Lapidus A."/>
            <person name="Barry K."/>
            <person name="Detter J.C."/>
            <person name="Glavina T."/>
            <person name="Hammon N."/>
            <person name="Israni S."/>
            <person name="Pitluck S."/>
            <person name="Brettin T."/>
            <person name="Bruce D."/>
            <person name="Han C."/>
            <person name="Tapia R."/>
            <person name="Gilna P."/>
            <person name="Kiss H."/>
            <person name="Schmutz J."/>
            <person name="Larimer F."/>
            <person name="Land M."/>
            <person name="Kyrpides N."/>
            <person name="Anderson I."/>
            <person name="Sanford R.A."/>
            <person name="Ritalahti K.M."/>
            <person name="Thomas H.S."/>
            <person name="Kirby J.R."/>
            <person name="Zhulin I.B."/>
            <person name="Loeffler F.E."/>
            <person name="Richardson P."/>
        </authorList>
    </citation>
    <scope>NUCLEOTIDE SEQUENCE [LARGE SCALE GENOMIC DNA]</scope>
    <source>
        <strain evidence="2 3">2CP-C</strain>
    </source>
</reference>
<evidence type="ECO:0000313" key="3">
    <source>
        <dbReference type="Proteomes" id="UP000001935"/>
    </source>
</evidence>
<keyword evidence="1" id="KW-0472">Membrane</keyword>
<dbReference type="HOGENOM" id="CLU_2420583_0_0_7"/>
<feature type="transmembrane region" description="Helical" evidence="1">
    <location>
        <begin position="41"/>
        <end position="61"/>
    </location>
</feature>
<feature type="transmembrane region" description="Helical" evidence="1">
    <location>
        <begin position="67"/>
        <end position="86"/>
    </location>
</feature>
<organism evidence="2 3">
    <name type="scientific">Anaeromyxobacter dehalogenans (strain 2CP-C)</name>
    <dbReference type="NCBI Taxonomy" id="290397"/>
    <lineage>
        <taxon>Bacteria</taxon>
        <taxon>Pseudomonadati</taxon>
        <taxon>Myxococcota</taxon>
        <taxon>Myxococcia</taxon>
        <taxon>Myxococcales</taxon>
        <taxon>Cystobacterineae</taxon>
        <taxon>Anaeromyxobacteraceae</taxon>
        <taxon>Anaeromyxobacter</taxon>
    </lineage>
</organism>
<dbReference type="Proteomes" id="UP000001935">
    <property type="component" value="Chromosome"/>
</dbReference>
<keyword evidence="1" id="KW-1133">Transmembrane helix</keyword>
<evidence type="ECO:0000256" key="1">
    <source>
        <dbReference type="SAM" id="Phobius"/>
    </source>
</evidence>
<dbReference type="EMBL" id="CP000251">
    <property type="protein sequence ID" value="ABC83223.1"/>
    <property type="molecule type" value="Genomic_DNA"/>
</dbReference>
<dbReference type="KEGG" id="ade:Adeh_3456"/>
<evidence type="ECO:0000313" key="2">
    <source>
        <dbReference type="EMBL" id="ABC83223.1"/>
    </source>
</evidence>
<sequence length="105" mass="12028">MRRRDPSRKMILRMSHVVRRLRPDGIVELRPRDVRVERPEWYLGAYTTFLVSGALFISTAVPAQLVAITFLGCLLGEVCFGLRALVALRRPLAEVEVLAPMRRVR</sequence>